<dbReference type="RefSeq" id="WP_119780045.1">
    <property type="nucleotide sequence ID" value="NZ_QYUK01000011.1"/>
</dbReference>
<evidence type="ECO:0000256" key="4">
    <source>
        <dbReference type="PROSITE-ProRule" id="PRU00335"/>
    </source>
</evidence>
<dbReference type="PANTHER" id="PTHR30055:SF240">
    <property type="entry name" value="HTH-TYPE TRANSCRIPTIONAL REGULATOR ACRR"/>
    <property type="match status" value="1"/>
</dbReference>
<proteinExistence type="predicted"/>
<evidence type="ECO:0000313" key="6">
    <source>
        <dbReference type="EMBL" id="RJF88976.1"/>
    </source>
</evidence>
<dbReference type="Gene3D" id="1.10.357.10">
    <property type="entry name" value="Tetracycline Repressor, domain 2"/>
    <property type="match status" value="1"/>
</dbReference>
<keyword evidence="3" id="KW-0804">Transcription</keyword>
<dbReference type="InterPro" id="IPR041490">
    <property type="entry name" value="KstR2_TetR_C"/>
</dbReference>
<sequence length="224" mass="24867">MSDFATQHDVTDEAICARLYERHMAFIRVKKPHVAIPNLTRVLTVALDLANGRGFHSMTMRDLSEASGLSMGALYNYIADKEMLLRLILDGVADAVERVLAPIGEGGGDPRAQLHAVIRDHVLLSEAMLPWFFFAFMEAKSFNRTARDHALGEELRTEAMLAGPIAAGMEQGLFRPGDATMMAALIKPLLQDWYVKRWKHRGRGVTPEAYADTVIGFVDRAISI</sequence>
<dbReference type="AlphaFoldDB" id="A0A418WG39"/>
<dbReference type="PROSITE" id="PS50977">
    <property type="entry name" value="HTH_TETR_2"/>
    <property type="match status" value="1"/>
</dbReference>
<dbReference type="Pfam" id="PF00440">
    <property type="entry name" value="TetR_N"/>
    <property type="match status" value="1"/>
</dbReference>
<evidence type="ECO:0000259" key="5">
    <source>
        <dbReference type="PROSITE" id="PS50977"/>
    </source>
</evidence>
<comment type="caution">
    <text evidence="6">The sequence shown here is derived from an EMBL/GenBank/DDBJ whole genome shotgun (WGS) entry which is preliminary data.</text>
</comment>
<dbReference type="GO" id="GO:0000976">
    <property type="term" value="F:transcription cis-regulatory region binding"/>
    <property type="evidence" value="ECO:0007669"/>
    <property type="project" value="TreeGrafter"/>
</dbReference>
<dbReference type="GO" id="GO:0003700">
    <property type="term" value="F:DNA-binding transcription factor activity"/>
    <property type="evidence" value="ECO:0007669"/>
    <property type="project" value="TreeGrafter"/>
</dbReference>
<accession>A0A418WG39</accession>
<gene>
    <name evidence="6" type="ORF">D3874_20015</name>
</gene>
<organism evidence="6 7">
    <name type="scientific">Oleomonas cavernae</name>
    <dbReference type="NCBI Taxonomy" id="2320859"/>
    <lineage>
        <taxon>Bacteria</taxon>
        <taxon>Pseudomonadati</taxon>
        <taxon>Pseudomonadota</taxon>
        <taxon>Alphaproteobacteria</taxon>
        <taxon>Acetobacterales</taxon>
        <taxon>Acetobacteraceae</taxon>
        <taxon>Oleomonas</taxon>
    </lineage>
</organism>
<feature type="domain" description="HTH tetR-type" evidence="5">
    <location>
        <begin position="36"/>
        <end position="96"/>
    </location>
</feature>
<dbReference type="InterPro" id="IPR050109">
    <property type="entry name" value="HTH-type_TetR-like_transc_reg"/>
</dbReference>
<dbReference type="Proteomes" id="UP000284605">
    <property type="component" value="Unassembled WGS sequence"/>
</dbReference>
<evidence type="ECO:0000256" key="3">
    <source>
        <dbReference type="ARBA" id="ARBA00023163"/>
    </source>
</evidence>
<evidence type="ECO:0000256" key="1">
    <source>
        <dbReference type="ARBA" id="ARBA00023015"/>
    </source>
</evidence>
<dbReference type="PRINTS" id="PR00455">
    <property type="entry name" value="HTHTETR"/>
</dbReference>
<keyword evidence="7" id="KW-1185">Reference proteome</keyword>
<keyword evidence="1" id="KW-0805">Transcription regulation</keyword>
<dbReference type="EMBL" id="QYUK01000011">
    <property type="protein sequence ID" value="RJF88976.1"/>
    <property type="molecule type" value="Genomic_DNA"/>
</dbReference>
<dbReference type="PANTHER" id="PTHR30055">
    <property type="entry name" value="HTH-TYPE TRANSCRIPTIONAL REGULATOR RUTR"/>
    <property type="match status" value="1"/>
</dbReference>
<name>A0A418WG39_9PROT</name>
<dbReference type="OrthoDB" id="9779746at2"/>
<dbReference type="Pfam" id="PF17932">
    <property type="entry name" value="TetR_C_24"/>
    <property type="match status" value="1"/>
</dbReference>
<protein>
    <submittedName>
        <fullName evidence="6">TetR/AcrR family transcriptional regulator</fullName>
    </submittedName>
</protein>
<reference evidence="6 7" key="1">
    <citation type="submission" date="2018-09" db="EMBL/GenBank/DDBJ databases">
        <authorList>
            <person name="Zhu H."/>
        </authorList>
    </citation>
    <scope>NUCLEOTIDE SEQUENCE [LARGE SCALE GENOMIC DNA]</scope>
    <source>
        <strain evidence="6 7">K1W22B-8</strain>
    </source>
</reference>
<feature type="DNA-binding region" description="H-T-H motif" evidence="4">
    <location>
        <begin position="59"/>
        <end position="78"/>
    </location>
</feature>
<dbReference type="InterPro" id="IPR036271">
    <property type="entry name" value="Tet_transcr_reg_TetR-rel_C_sf"/>
</dbReference>
<keyword evidence="2 4" id="KW-0238">DNA-binding</keyword>
<dbReference type="InterPro" id="IPR001647">
    <property type="entry name" value="HTH_TetR"/>
</dbReference>
<evidence type="ECO:0000313" key="7">
    <source>
        <dbReference type="Proteomes" id="UP000284605"/>
    </source>
</evidence>
<dbReference type="Gene3D" id="1.10.10.60">
    <property type="entry name" value="Homeodomain-like"/>
    <property type="match status" value="1"/>
</dbReference>
<evidence type="ECO:0000256" key="2">
    <source>
        <dbReference type="ARBA" id="ARBA00023125"/>
    </source>
</evidence>
<dbReference type="SUPFAM" id="SSF48498">
    <property type="entry name" value="Tetracyclin repressor-like, C-terminal domain"/>
    <property type="match status" value="1"/>
</dbReference>
<dbReference type="InterPro" id="IPR009057">
    <property type="entry name" value="Homeodomain-like_sf"/>
</dbReference>
<dbReference type="SUPFAM" id="SSF46689">
    <property type="entry name" value="Homeodomain-like"/>
    <property type="match status" value="1"/>
</dbReference>